<evidence type="ECO:0000313" key="2">
    <source>
        <dbReference type="Proteomes" id="UP000198211"/>
    </source>
</evidence>
<protein>
    <submittedName>
        <fullName evidence="1">Uncharacterized protein</fullName>
    </submittedName>
</protein>
<gene>
    <name evidence="1" type="ORF">PHMEG_00012853</name>
</gene>
<sequence length="230" mass="24885">MNDRVLGVTQLFARELKKNVSGVGVEARNASNFMTFDHIVQDNELSHMLDSGPASGNNVPTKISHFHCNQVHKKPSVVETNNVDYPEMGVCFGRRHTDSRMIKGITSIDDGPPFRNSVINGVLGVPVCADTGSDANLIGKPVLVDVVPNPLVDSFEPPSIVICAGGKAMQCRQNVWLDVQIVTVEGALALPNKQELCLGKTILQKIGVDLDGILEQLAQQYYGDADPLII</sequence>
<proteinExistence type="predicted"/>
<keyword evidence="2" id="KW-1185">Reference proteome</keyword>
<dbReference type="AlphaFoldDB" id="A0A225W869"/>
<evidence type="ECO:0000313" key="1">
    <source>
        <dbReference type="EMBL" id="OWZ13762.1"/>
    </source>
</evidence>
<dbReference type="EMBL" id="NBNE01001499">
    <property type="protein sequence ID" value="OWZ13762.1"/>
    <property type="molecule type" value="Genomic_DNA"/>
</dbReference>
<comment type="caution">
    <text evidence="1">The sequence shown here is derived from an EMBL/GenBank/DDBJ whole genome shotgun (WGS) entry which is preliminary data.</text>
</comment>
<organism evidence="1 2">
    <name type="scientific">Phytophthora megakarya</name>
    <dbReference type="NCBI Taxonomy" id="4795"/>
    <lineage>
        <taxon>Eukaryota</taxon>
        <taxon>Sar</taxon>
        <taxon>Stramenopiles</taxon>
        <taxon>Oomycota</taxon>
        <taxon>Peronosporomycetes</taxon>
        <taxon>Peronosporales</taxon>
        <taxon>Peronosporaceae</taxon>
        <taxon>Phytophthora</taxon>
    </lineage>
</organism>
<dbReference type="Proteomes" id="UP000198211">
    <property type="component" value="Unassembled WGS sequence"/>
</dbReference>
<reference evidence="2" key="1">
    <citation type="submission" date="2017-03" db="EMBL/GenBank/DDBJ databases">
        <title>Phytopthora megakarya and P. palmivora, two closely related causual agents of cacao black pod achieved similar genome size and gene model numbers by different mechanisms.</title>
        <authorList>
            <person name="Ali S."/>
            <person name="Shao J."/>
            <person name="Larry D.J."/>
            <person name="Kronmiller B."/>
            <person name="Shen D."/>
            <person name="Strem M.D."/>
            <person name="Melnick R.L."/>
            <person name="Guiltinan M.J."/>
            <person name="Tyler B.M."/>
            <person name="Meinhardt L.W."/>
            <person name="Bailey B.A."/>
        </authorList>
    </citation>
    <scope>NUCLEOTIDE SEQUENCE [LARGE SCALE GENOMIC DNA]</scope>
    <source>
        <strain evidence="2">zdho120</strain>
    </source>
</reference>
<name>A0A225W869_9STRA</name>
<accession>A0A225W869</accession>